<feature type="domain" description="CCD97-like C-terminal" evidence="2">
    <location>
        <begin position="102"/>
        <end position="309"/>
    </location>
</feature>
<dbReference type="Proteomes" id="UP000236161">
    <property type="component" value="Unassembled WGS sequence"/>
</dbReference>
<dbReference type="OrthoDB" id="333176at2759"/>
<name>A0A2H9ZS61_9ASPA</name>
<dbReference type="PANTHER" id="PTHR31840">
    <property type="entry name" value="COILED-COIL DOMAIN-CONTAINING PROTEIN 97"/>
    <property type="match status" value="1"/>
</dbReference>
<accession>A0A2H9ZS61</accession>
<sequence length="309" mass="35817">MEKSAMDGISERLATIDGLYFPGGMCGQTLDPSQRRSALLDLLSRDAPIFLERYGGVLTADELCAFDALGSDYEVGWHLDHLRRRLVPTDSESRARLVTVRNRRRAYMERLIREGEYFSEDSMREREPYLHHEYVGRFQDPAGRVLYRPGEKLSETLMRRCEEAMLVRKIRGEQQRLGVAKKDWVGGEGDEEDDDEEEEEEEEEESEASESEEDEKEKNESSCSSKAPEVHTDSSADQQEPAELPKQALSAEEMQDQLEQFTHIMQQKFLAGEDTTHFDYSIIDNDERLDDHWLREANLDAEERYFDED</sequence>
<feature type="region of interest" description="Disordered" evidence="1">
    <location>
        <begin position="180"/>
        <end position="260"/>
    </location>
</feature>
<dbReference type="InterPro" id="IPR040233">
    <property type="entry name" value="CCD97-like_C"/>
</dbReference>
<gene>
    <name evidence="3" type="ORF">AXF42_Ash015422</name>
</gene>
<evidence type="ECO:0000256" key="1">
    <source>
        <dbReference type="SAM" id="MobiDB-lite"/>
    </source>
</evidence>
<reference evidence="3 4" key="1">
    <citation type="journal article" date="2017" name="Nature">
        <title>The Apostasia genome and the evolution of orchids.</title>
        <authorList>
            <person name="Zhang G.Q."/>
            <person name="Liu K.W."/>
            <person name="Li Z."/>
            <person name="Lohaus R."/>
            <person name="Hsiao Y.Y."/>
            <person name="Niu S.C."/>
            <person name="Wang J.Y."/>
            <person name="Lin Y.C."/>
            <person name="Xu Q."/>
            <person name="Chen L.J."/>
            <person name="Yoshida K."/>
            <person name="Fujiwara S."/>
            <person name="Wang Z.W."/>
            <person name="Zhang Y.Q."/>
            <person name="Mitsuda N."/>
            <person name="Wang M."/>
            <person name="Liu G.H."/>
            <person name="Pecoraro L."/>
            <person name="Huang H.X."/>
            <person name="Xiao X.J."/>
            <person name="Lin M."/>
            <person name="Wu X.Y."/>
            <person name="Wu W.L."/>
            <person name="Chen Y.Y."/>
            <person name="Chang S.B."/>
            <person name="Sakamoto S."/>
            <person name="Ohme-Takagi M."/>
            <person name="Yagi M."/>
            <person name="Zeng S.J."/>
            <person name="Shen C.Y."/>
            <person name="Yeh C.M."/>
            <person name="Luo Y.B."/>
            <person name="Tsai W.C."/>
            <person name="Van de Peer Y."/>
            <person name="Liu Z.J."/>
        </authorList>
    </citation>
    <scope>NUCLEOTIDE SEQUENCE [LARGE SCALE GENOMIC DNA]</scope>
    <source>
        <strain evidence="4">cv. Shenzhen</strain>
        <tissue evidence="3">Stem</tissue>
    </source>
</reference>
<evidence type="ECO:0000313" key="4">
    <source>
        <dbReference type="Proteomes" id="UP000236161"/>
    </source>
</evidence>
<dbReference type="EMBL" id="KZ454427">
    <property type="protein sequence ID" value="PKA46131.1"/>
    <property type="molecule type" value="Genomic_DNA"/>
</dbReference>
<dbReference type="AlphaFoldDB" id="A0A2H9ZS61"/>
<feature type="compositionally biased region" description="Acidic residues" evidence="1">
    <location>
        <begin position="188"/>
        <end position="215"/>
    </location>
</feature>
<protein>
    <recommendedName>
        <fullName evidence="2">CCD97-like C-terminal domain-containing protein</fullName>
    </recommendedName>
</protein>
<dbReference type="Pfam" id="PF09747">
    <property type="entry name" value="CCD97-like_C"/>
    <property type="match status" value="1"/>
</dbReference>
<organism evidence="3 4">
    <name type="scientific">Apostasia shenzhenica</name>
    <dbReference type="NCBI Taxonomy" id="1088818"/>
    <lineage>
        <taxon>Eukaryota</taxon>
        <taxon>Viridiplantae</taxon>
        <taxon>Streptophyta</taxon>
        <taxon>Embryophyta</taxon>
        <taxon>Tracheophyta</taxon>
        <taxon>Spermatophyta</taxon>
        <taxon>Magnoliopsida</taxon>
        <taxon>Liliopsida</taxon>
        <taxon>Asparagales</taxon>
        <taxon>Orchidaceae</taxon>
        <taxon>Apostasioideae</taxon>
        <taxon>Apostasia</taxon>
    </lineage>
</organism>
<keyword evidence="4" id="KW-1185">Reference proteome</keyword>
<proteinExistence type="predicted"/>
<dbReference type="STRING" id="1088818.A0A2H9ZS61"/>
<dbReference type="PANTHER" id="PTHR31840:SF1">
    <property type="entry name" value="COILED-COIL DOMAIN-CONTAINING PROTEIN 97"/>
    <property type="match status" value="1"/>
</dbReference>
<evidence type="ECO:0000259" key="2">
    <source>
        <dbReference type="Pfam" id="PF09747"/>
    </source>
</evidence>
<dbReference type="InterPro" id="IPR018613">
    <property type="entry name" value="Ccdc97-like"/>
</dbReference>
<evidence type="ECO:0000313" key="3">
    <source>
        <dbReference type="EMBL" id="PKA46131.1"/>
    </source>
</evidence>